<evidence type="ECO:0000313" key="1">
    <source>
        <dbReference type="EMBL" id="KAG9188151.1"/>
    </source>
</evidence>
<sequence length="187" mass="20981">MSTIPIPTVASRFTTKISAPLPSELWHTSSTHTTSRWSVCESTAKPIFRLTVVLVTHRSSFPIYISSSAKPPPTTQNTSKFPSSFSIFPEVSISVGAVVVMRKDKKDLLLDHAHALVEYHKNHLSHKFFQPASENVFGTDVPADDLKRDKAYVMKEITKDKFKIYFAAWKAGQTDAVARQRICPYLV</sequence>
<evidence type="ECO:0000313" key="2">
    <source>
        <dbReference type="Proteomes" id="UP001199106"/>
    </source>
</evidence>
<gene>
    <name evidence="1" type="ORF">G6011_02074</name>
</gene>
<dbReference type="Proteomes" id="UP001199106">
    <property type="component" value="Unassembled WGS sequence"/>
</dbReference>
<protein>
    <submittedName>
        <fullName evidence="1">Uncharacterized protein</fullName>
    </submittedName>
</protein>
<keyword evidence="2" id="KW-1185">Reference proteome</keyword>
<comment type="caution">
    <text evidence="1">The sequence shown here is derived from an EMBL/GenBank/DDBJ whole genome shotgun (WGS) entry which is preliminary data.</text>
</comment>
<dbReference type="EMBL" id="JAANER010000006">
    <property type="protein sequence ID" value="KAG9188151.1"/>
    <property type="molecule type" value="Genomic_DNA"/>
</dbReference>
<name>A0AAD4FEG5_9PLEO</name>
<organism evidence="1 2">
    <name type="scientific">Alternaria panax</name>
    <dbReference type="NCBI Taxonomy" id="48097"/>
    <lineage>
        <taxon>Eukaryota</taxon>
        <taxon>Fungi</taxon>
        <taxon>Dikarya</taxon>
        <taxon>Ascomycota</taxon>
        <taxon>Pezizomycotina</taxon>
        <taxon>Dothideomycetes</taxon>
        <taxon>Pleosporomycetidae</taxon>
        <taxon>Pleosporales</taxon>
        <taxon>Pleosporineae</taxon>
        <taxon>Pleosporaceae</taxon>
        <taxon>Alternaria</taxon>
        <taxon>Alternaria sect. Panax</taxon>
    </lineage>
</organism>
<accession>A0AAD4FEG5</accession>
<reference evidence="1" key="1">
    <citation type="submission" date="2021-07" db="EMBL/GenBank/DDBJ databases">
        <title>Genome Resource of American Ginseng Black Spot Pathogen Alternaria panax.</title>
        <authorList>
            <person name="Qiu C."/>
            <person name="Wang W."/>
            <person name="Liu Z."/>
        </authorList>
    </citation>
    <scope>NUCLEOTIDE SEQUENCE</scope>
    <source>
        <strain evidence="1">BNCC115425</strain>
    </source>
</reference>
<dbReference type="AlphaFoldDB" id="A0AAD4FEG5"/>
<proteinExistence type="predicted"/>